<accession>A0A4R7W7N3</accession>
<keyword evidence="2" id="KW-0472">Membrane</keyword>
<proteinExistence type="predicted"/>
<feature type="transmembrane region" description="Helical" evidence="2">
    <location>
        <begin position="149"/>
        <end position="174"/>
    </location>
</feature>
<keyword evidence="2" id="KW-0812">Transmembrane</keyword>
<dbReference type="RefSeq" id="WP_133900977.1">
    <property type="nucleotide sequence ID" value="NZ_SOCP01000001.1"/>
</dbReference>
<protein>
    <recommendedName>
        <fullName evidence="5">Tripartite tricarboxylate transporter TctB family protein</fullName>
    </recommendedName>
</protein>
<evidence type="ECO:0000256" key="1">
    <source>
        <dbReference type="SAM" id="MobiDB-lite"/>
    </source>
</evidence>
<dbReference type="EMBL" id="SOCP01000001">
    <property type="protein sequence ID" value="TDV57747.1"/>
    <property type="molecule type" value="Genomic_DNA"/>
</dbReference>
<reference evidence="3 4" key="1">
    <citation type="submission" date="2019-03" db="EMBL/GenBank/DDBJ databases">
        <title>Genomic Encyclopedia of Archaeal and Bacterial Type Strains, Phase II (KMG-II): from individual species to whole genera.</title>
        <authorList>
            <person name="Goeker M."/>
        </authorList>
    </citation>
    <scope>NUCLEOTIDE SEQUENCE [LARGE SCALE GENOMIC DNA]</scope>
    <source>
        <strain evidence="3 4">DSM 45499</strain>
    </source>
</reference>
<evidence type="ECO:0008006" key="5">
    <source>
        <dbReference type="Google" id="ProtNLM"/>
    </source>
</evidence>
<sequence length="180" mass="19076">MNRGTVWTSLAVASLTLVIMVYAGLDALTFSEASMWFPAFVAIVGAVCALSVIVKDVVTLVRRRPVAAPASVPAEVGEPTSAPPADDVPSAAAEPVDDDERVDGAVLRQVAYWLGWMVGLGVLVMVIGGFIGMTVWLLCFLRLASRQSWLFSVIGAFAAAVVLFVITNALDFYVPQGIFA</sequence>
<comment type="caution">
    <text evidence="3">The sequence shown here is derived from an EMBL/GenBank/DDBJ whole genome shotgun (WGS) entry which is preliminary data.</text>
</comment>
<dbReference type="OrthoDB" id="10019999at2"/>
<evidence type="ECO:0000313" key="4">
    <source>
        <dbReference type="Proteomes" id="UP000294927"/>
    </source>
</evidence>
<feature type="compositionally biased region" description="Low complexity" evidence="1">
    <location>
        <begin position="83"/>
        <end position="94"/>
    </location>
</feature>
<keyword evidence="4" id="KW-1185">Reference proteome</keyword>
<dbReference type="AlphaFoldDB" id="A0A4R7W7N3"/>
<organism evidence="3 4">
    <name type="scientific">Actinophytocola oryzae</name>
    <dbReference type="NCBI Taxonomy" id="502181"/>
    <lineage>
        <taxon>Bacteria</taxon>
        <taxon>Bacillati</taxon>
        <taxon>Actinomycetota</taxon>
        <taxon>Actinomycetes</taxon>
        <taxon>Pseudonocardiales</taxon>
        <taxon>Pseudonocardiaceae</taxon>
    </lineage>
</organism>
<evidence type="ECO:0000313" key="3">
    <source>
        <dbReference type="EMBL" id="TDV57747.1"/>
    </source>
</evidence>
<feature type="transmembrane region" description="Helical" evidence="2">
    <location>
        <begin position="110"/>
        <end position="143"/>
    </location>
</feature>
<evidence type="ECO:0000256" key="2">
    <source>
        <dbReference type="SAM" id="Phobius"/>
    </source>
</evidence>
<dbReference type="Proteomes" id="UP000294927">
    <property type="component" value="Unassembled WGS sequence"/>
</dbReference>
<keyword evidence="2" id="KW-1133">Transmembrane helix</keyword>
<name>A0A4R7W7N3_9PSEU</name>
<feature type="region of interest" description="Disordered" evidence="1">
    <location>
        <begin position="72"/>
        <end position="97"/>
    </location>
</feature>
<gene>
    <name evidence="3" type="ORF">CLV71_101620</name>
</gene>
<feature type="transmembrane region" description="Helical" evidence="2">
    <location>
        <begin position="33"/>
        <end position="54"/>
    </location>
</feature>